<dbReference type="RefSeq" id="WP_092671573.1">
    <property type="nucleotide sequence ID" value="NZ_FOGC01000001.1"/>
</dbReference>
<dbReference type="CDD" id="cd00501">
    <property type="entry name" value="Peptidase_C15"/>
    <property type="match status" value="1"/>
</dbReference>
<dbReference type="GO" id="GO:0016920">
    <property type="term" value="F:pyroglutamyl-peptidase activity"/>
    <property type="evidence" value="ECO:0007669"/>
    <property type="project" value="UniProtKB-UniRule"/>
</dbReference>
<dbReference type="PRINTS" id="PR00706">
    <property type="entry name" value="PYROGLUPTASE"/>
</dbReference>
<protein>
    <recommendedName>
        <fullName evidence="9">Pyrrolidone-carboxylate peptidase</fullName>
        <ecNumber evidence="9">3.4.19.3</ecNumber>
    </recommendedName>
    <alternativeName>
        <fullName evidence="9">5-oxoprolyl-peptidase</fullName>
    </alternativeName>
    <alternativeName>
        <fullName evidence="9">Pyroglutamyl-peptidase I</fullName>
        <shortName evidence="9">PGP-I</shortName>
        <shortName evidence="9">Pyrase</shortName>
    </alternativeName>
</protein>
<comment type="subcellular location">
    <subcellularLocation>
        <location evidence="3 9">Cytoplasm</location>
    </subcellularLocation>
</comment>
<dbReference type="InterPro" id="IPR033693">
    <property type="entry name" value="PGPEP1_Glu_AS"/>
</dbReference>
<dbReference type="NCBIfam" id="NF009676">
    <property type="entry name" value="PRK13197.1"/>
    <property type="match status" value="1"/>
</dbReference>
<comment type="function">
    <text evidence="2 9">Removes 5-oxoproline from various penultimate amino acid residues except L-proline.</text>
</comment>
<dbReference type="PANTHER" id="PTHR23402">
    <property type="entry name" value="PROTEASE FAMILY C15 PYROGLUTAMYL-PEPTIDASE I-RELATED"/>
    <property type="match status" value="1"/>
</dbReference>
<keyword evidence="8 9" id="KW-0788">Thiol protease</keyword>
<organism evidence="12 13">
    <name type="scientific">Rosenbergiella nectarea</name>
    <dbReference type="NCBI Taxonomy" id="988801"/>
    <lineage>
        <taxon>Bacteria</taxon>
        <taxon>Pseudomonadati</taxon>
        <taxon>Pseudomonadota</taxon>
        <taxon>Gammaproteobacteria</taxon>
        <taxon>Enterobacterales</taxon>
        <taxon>Erwiniaceae</taxon>
        <taxon>Rosenbergiella</taxon>
    </lineage>
</organism>
<dbReference type="InterPro" id="IPR029762">
    <property type="entry name" value="PGP-I_bact-type"/>
</dbReference>
<sequence length="214" mass="22952">MKTVLLTGFEPFGDESINPSWEVVSRLEGVTDAEECIVCVQLPCVFGESLQVLLAAIARYSPTLVIAVGQAGGRTDISLERIAINIDDARIPDNQGYQPIDKPVVENGPAAWFSTLPIKAIVNALQQEGIPASVSQTAGTYVCNHVMYGLLHALGDKPEVKAGFMHIPYLPQQAAKHPGSASMAAETVKQGLEIAIRTALRVEFDEQITGGTMH</sequence>
<dbReference type="InterPro" id="IPR036440">
    <property type="entry name" value="Peptidase_C15-like_sf"/>
</dbReference>
<feature type="active site" evidence="9 10">
    <location>
        <position position="80"/>
    </location>
</feature>
<dbReference type="InterPro" id="IPR000816">
    <property type="entry name" value="Peptidase_C15"/>
</dbReference>
<evidence type="ECO:0000256" key="4">
    <source>
        <dbReference type="ARBA" id="ARBA00006641"/>
    </source>
</evidence>
<evidence type="ECO:0000256" key="8">
    <source>
        <dbReference type="ARBA" id="ARBA00022807"/>
    </source>
</evidence>
<comment type="similarity">
    <text evidence="4 9">Belongs to the peptidase C15 family.</text>
</comment>
<keyword evidence="6 9" id="KW-0645">Protease</keyword>
<dbReference type="OrthoDB" id="9779738at2"/>
<evidence type="ECO:0000313" key="13">
    <source>
        <dbReference type="Proteomes" id="UP000242515"/>
    </source>
</evidence>
<accession>A0A1H9DEF4</accession>
<evidence type="ECO:0000256" key="3">
    <source>
        <dbReference type="ARBA" id="ARBA00004496"/>
    </source>
</evidence>
<evidence type="ECO:0000256" key="6">
    <source>
        <dbReference type="ARBA" id="ARBA00022670"/>
    </source>
</evidence>
<keyword evidence="7 9" id="KW-0378">Hydrolase</keyword>
<evidence type="ECO:0000256" key="2">
    <source>
        <dbReference type="ARBA" id="ARBA00002280"/>
    </source>
</evidence>
<dbReference type="PROSITE" id="PS01333">
    <property type="entry name" value="PYRASE_GLU"/>
    <property type="match status" value="1"/>
</dbReference>
<dbReference type="STRING" id="988801.SAMN05216522_101252"/>
<reference evidence="13" key="1">
    <citation type="submission" date="2016-10" db="EMBL/GenBank/DDBJ databases">
        <authorList>
            <person name="Varghese N."/>
            <person name="Submissions S."/>
        </authorList>
    </citation>
    <scope>NUCLEOTIDE SEQUENCE [LARGE SCALE GENOMIC DNA]</scope>
    <source>
        <strain evidence="13">8N4</strain>
    </source>
</reference>
<dbReference type="FunFam" id="3.40.630.20:FF:000001">
    <property type="entry name" value="Pyrrolidone-carboxylate peptidase"/>
    <property type="match status" value="1"/>
</dbReference>
<dbReference type="Pfam" id="PF01470">
    <property type="entry name" value="Peptidase_C15"/>
    <property type="match status" value="1"/>
</dbReference>
<dbReference type="Proteomes" id="UP000242515">
    <property type="component" value="Unassembled WGS sequence"/>
</dbReference>
<feature type="active site" evidence="9 11">
    <location>
        <position position="143"/>
    </location>
</feature>
<dbReference type="PROSITE" id="PS01334">
    <property type="entry name" value="PYRASE_CYS"/>
    <property type="match status" value="1"/>
</dbReference>
<proteinExistence type="inferred from homology"/>
<dbReference type="NCBIfam" id="TIGR00504">
    <property type="entry name" value="pyro_pdase"/>
    <property type="match status" value="1"/>
</dbReference>
<evidence type="ECO:0000256" key="5">
    <source>
        <dbReference type="ARBA" id="ARBA00022490"/>
    </source>
</evidence>
<dbReference type="EMBL" id="FOGC01000001">
    <property type="protein sequence ID" value="SEQ11860.1"/>
    <property type="molecule type" value="Genomic_DNA"/>
</dbReference>
<feature type="active site" evidence="9">
    <location>
        <position position="166"/>
    </location>
</feature>
<keyword evidence="13" id="KW-1185">Reference proteome</keyword>
<dbReference type="AlphaFoldDB" id="A0A1H9DEF4"/>
<dbReference type="GO" id="GO:0006508">
    <property type="term" value="P:proteolysis"/>
    <property type="evidence" value="ECO:0007669"/>
    <property type="project" value="UniProtKB-KW"/>
</dbReference>
<dbReference type="HAMAP" id="MF_00417">
    <property type="entry name" value="Pyrrolid_peptidase"/>
    <property type="match status" value="1"/>
</dbReference>
<dbReference type="InterPro" id="IPR016125">
    <property type="entry name" value="Peptidase_C15-like"/>
</dbReference>
<name>A0A1H9DEF4_9GAMM</name>
<dbReference type="PIRSF" id="PIRSF015592">
    <property type="entry name" value="Prld-crbxl_pptds"/>
    <property type="match status" value="1"/>
</dbReference>
<evidence type="ECO:0000256" key="7">
    <source>
        <dbReference type="ARBA" id="ARBA00022801"/>
    </source>
</evidence>
<evidence type="ECO:0000313" key="12">
    <source>
        <dbReference type="EMBL" id="SEQ11860.1"/>
    </source>
</evidence>
<dbReference type="InterPro" id="IPR033694">
    <property type="entry name" value="PGPEP1_Cys_AS"/>
</dbReference>
<evidence type="ECO:0000256" key="9">
    <source>
        <dbReference type="HAMAP-Rule" id="MF_00417"/>
    </source>
</evidence>
<dbReference type="Gene3D" id="3.40.630.20">
    <property type="entry name" value="Peptidase C15, pyroglutamyl peptidase I-like"/>
    <property type="match status" value="1"/>
</dbReference>
<comment type="subunit">
    <text evidence="9">Homotetramer.</text>
</comment>
<gene>
    <name evidence="9" type="primary">pcp</name>
    <name evidence="12" type="ORF">SAMN05216522_101252</name>
</gene>
<dbReference type="GO" id="GO:0005829">
    <property type="term" value="C:cytosol"/>
    <property type="evidence" value="ECO:0007669"/>
    <property type="project" value="InterPro"/>
</dbReference>
<evidence type="ECO:0000256" key="11">
    <source>
        <dbReference type="PROSITE-ProRule" id="PRU10077"/>
    </source>
</evidence>
<evidence type="ECO:0000256" key="10">
    <source>
        <dbReference type="PROSITE-ProRule" id="PRU10076"/>
    </source>
</evidence>
<dbReference type="SUPFAM" id="SSF53182">
    <property type="entry name" value="Pyrrolidone carboxyl peptidase (pyroglutamate aminopeptidase)"/>
    <property type="match status" value="1"/>
</dbReference>
<dbReference type="EC" id="3.4.19.3" evidence="9"/>
<comment type="catalytic activity">
    <reaction evidence="1 9 10">
        <text>Release of an N-terminal pyroglutamyl group from a polypeptide, the second amino acid generally not being Pro.</text>
        <dbReference type="EC" id="3.4.19.3"/>
    </reaction>
</comment>
<keyword evidence="5 9" id="KW-0963">Cytoplasm</keyword>
<dbReference type="PANTHER" id="PTHR23402:SF1">
    <property type="entry name" value="PYROGLUTAMYL-PEPTIDASE I"/>
    <property type="match status" value="1"/>
</dbReference>
<evidence type="ECO:0000256" key="1">
    <source>
        <dbReference type="ARBA" id="ARBA00001770"/>
    </source>
</evidence>